<feature type="transmembrane region" description="Helical" evidence="8">
    <location>
        <begin position="187"/>
        <end position="205"/>
    </location>
</feature>
<dbReference type="InterPro" id="IPR046791">
    <property type="entry name" value="Polycystin_dom"/>
</dbReference>
<feature type="transmembrane region" description="Helical" evidence="8">
    <location>
        <begin position="250"/>
        <end position="272"/>
    </location>
</feature>
<comment type="similarity">
    <text evidence="2">Belongs to the polycystin family.</text>
</comment>
<organism evidence="11 12">
    <name type="scientific">Phytophthora lilii</name>
    <dbReference type="NCBI Taxonomy" id="2077276"/>
    <lineage>
        <taxon>Eukaryota</taxon>
        <taxon>Sar</taxon>
        <taxon>Stramenopiles</taxon>
        <taxon>Oomycota</taxon>
        <taxon>Peronosporomycetes</taxon>
        <taxon>Peronosporales</taxon>
        <taxon>Peronosporaceae</taxon>
        <taxon>Phytophthora</taxon>
    </lineage>
</organism>
<keyword evidence="6" id="KW-0175">Coiled coil</keyword>
<dbReference type="Proteomes" id="UP001165083">
    <property type="component" value="Unassembled WGS sequence"/>
</dbReference>
<accession>A0A9W6TXH2</accession>
<feature type="domain" description="Polycystin cation channel PKD1/PKD2" evidence="9">
    <location>
        <begin position="278"/>
        <end position="444"/>
    </location>
</feature>
<evidence type="ECO:0000313" key="12">
    <source>
        <dbReference type="Proteomes" id="UP001165083"/>
    </source>
</evidence>
<dbReference type="GO" id="GO:0016020">
    <property type="term" value="C:membrane"/>
    <property type="evidence" value="ECO:0007669"/>
    <property type="project" value="UniProtKB-SubCell"/>
</dbReference>
<keyword evidence="12" id="KW-1185">Reference proteome</keyword>
<dbReference type="AlphaFoldDB" id="A0A9W6TXH2"/>
<dbReference type="InterPro" id="IPR051223">
    <property type="entry name" value="Polycystin"/>
</dbReference>
<evidence type="ECO:0000259" key="10">
    <source>
        <dbReference type="Pfam" id="PF20519"/>
    </source>
</evidence>
<comment type="caution">
    <text evidence="11">The sequence shown here is derived from an EMBL/GenBank/DDBJ whole genome shotgun (WGS) entry which is preliminary data.</text>
</comment>
<evidence type="ECO:0000256" key="5">
    <source>
        <dbReference type="ARBA" id="ARBA00023136"/>
    </source>
</evidence>
<keyword evidence="3 8" id="KW-0812">Transmembrane</keyword>
<comment type="subcellular location">
    <subcellularLocation>
        <location evidence="1">Membrane</location>
        <topology evidence="1">Multi-pass membrane protein</topology>
    </subcellularLocation>
</comment>
<evidence type="ECO:0000256" key="8">
    <source>
        <dbReference type="SAM" id="Phobius"/>
    </source>
</evidence>
<dbReference type="GO" id="GO:0005262">
    <property type="term" value="F:calcium channel activity"/>
    <property type="evidence" value="ECO:0007669"/>
    <property type="project" value="TreeGrafter"/>
</dbReference>
<dbReference type="Gene3D" id="1.10.287.70">
    <property type="match status" value="1"/>
</dbReference>
<evidence type="ECO:0000256" key="2">
    <source>
        <dbReference type="ARBA" id="ARBA00007200"/>
    </source>
</evidence>
<feature type="transmembrane region" description="Helical" evidence="8">
    <location>
        <begin position="297"/>
        <end position="317"/>
    </location>
</feature>
<feature type="region of interest" description="Disordered" evidence="7">
    <location>
        <begin position="645"/>
        <end position="674"/>
    </location>
</feature>
<proteinExistence type="inferred from homology"/>
<keyword evidence="5 8" id="KW-0472">Membrane</keyword>
<dbReference type="OrthoDB" id="444119at2759"/>
<feature type="domain" description="Polycystin" evidence="10">
    <location>
        <begin position="2"/>
        <end position="169"/>
    </location>
</feature>
<evidence type="ECO:0000256" key="4">
    <source>
        <dbReference type="ARBA" id="ARBA00022989"/>
    </source>
</evidence>
<evidence type="ECO:0000256" key="7">
    <source>
        <dbReference type="SAM" id="MobiDB-lite"/>
    </source>
</evidence>
<dbReference type="InterPro" id="IPR013122">
    <property type="entry name" value="PKD1_2_channel"/>
</dbReference>
<evidence type="ECO:0000256" key="1">
    <source>
        <dbReference type="ARBA" id="ARBA00004141"/>
    </source>
</evidence>
<feature type="transmembrane region" description="Helical" evidence="8">
    <location>
        <begin position="337"/>
        <end position="361"/>
    </location>
</feature>
<feature type="region of interest" description="Disordered" evidence="7">
    <location>
        <begin position="528"/>
        <end position="589"/>
    </location>
</feature>
<protein>
    <submittedName>
        <fullName evidence="11">Unnamed protein product</fullName>
    </submittedName>
</protein>
<evidence type="ECO:0000256" key="3">
    <source>
        <dbReference type="ARBA" id="ARBA00022692"/>
    </source>
</evidence>
<dbReference type="Pfam" id="PF08016">
    <property type="entry name" value="PKD_channel"/>
    <property type="match status" value="1"/>
</dbReference>
<evidence type="ECO:0000259" key="9">
    <source>
        <dbReference type="Pfam" id="PF08016"/>
    </source>
</evidence>
<dbReference type="EMBL" id="BSXW01000419">
    <property type="protein sequence ID" value="GMF21847.1"/>
    <property type="molecule type" value="Genomic_DNA"/>
</dbReference>
<dbReference type="Pfam" id="PF20519">
    <property type="entry name" value="Polycystin_dom"/>
    <property type="match status" value="1"/>
</dbReference>
<sequence>MNNRVIGGIRVGQLRVQAFNCSSRVTPFFSWMQDSNEDEEYFCYGSTDGEFSLNTESTDPIQVSNADTYVFEGLNGTDTDTERSAFFSEMSVASAQYSVPPPAYSVVLPRSNKIQAFSIFEALESNGYIDEKTRVVMLDLSMYNAMLRHVAVLRFTVEFPASGGAVTSLSEGVAPLTSSFLLDVDHWVISAIHITVILFYAYFFLDEVLAIARSHSRQWQYQSVWQRSNLGKTHVKSKMRPSPLHRRHGAGVRLVGIFCYIAVWMLRLVALVKRPSELPLDSDEFVPLRPYVETFRAAQLALSACVCLAWLELLLKLRVSLHVDLLVRAVVCATPQLFALIIMVSLVVMGYASACLIVFGAQSSLFQSLPEALRSLLAVLLQTGTGAGATGSSALLGFSSHSYGEVGHDAAGTSTLRTLLLACFLLFNVFVAANLFLVVVYEGYLKARREIDIDRQQLQSRQHRGRLLDENDDRIDAAPMHLDLRNEAKVYFHAVINKFISFAPRRLRVIAKRSRAAEMQSSVLPADVDQTLTSEYDGGDDNYREDSSSSPKQQRVNSKYARGSSHSSPNRGRNRSHIRGGAQEPPSDNTRLLEGMVLQLALQNEALLRAVNELKQDVQALQRNGDMGLSDRDMLRRGSLIPMPARAQRQRKPSIASSGKPLVTIPDSQNNLTL</sequence>
<evidence type="ECO:0000256" key="6">
    <source>
        <dbReference type="SAM" id="Coils"/>
    </source>
</evidence>
<feature type="coiled-coil region" evidence="6">
    <location>
        <begin position="597"/>
        <end position="624"/>
    </location>
</feature>
<gene>
    <name evidence="11" type="ORF">Plil01_000865600</name>
</gene>
<feature type="transmembrane region" description="Helical" evidence="8">
    <location>
        <begin position="419"/>
        <end position="441"/>
    </location>
</feature>
<feature type="compositionally biased region" description="Polar residues" evidence="7">
    <location>
        <begin position="548"/>
        <end position="557"/>
    </location>
</feature>
<name>A0A9W6TXH2_9STRA</name>
<dbReference type="PANTHER" id="PTHR10877:SF194">
    <property type="entry name" value="LOCATION OF VULVA DEFECTIVE 1"/>
    <property type="match status" value="1"/>
</dbReference>
<reference evidence="11" key="1">
    <citation type="submission" date="2023-04" db="EMBL/GenBank/DDBJ databases">
        <title>Phytophthora lilii NBRC 32176.</title>
        <authorList>
            <person name="Ichikawa N."/>
            <person name="Sato H."/>
            <person name="Tonouchi N."/>
        </authorList>
    </citation>
    <scope>NUCLEOTIDE SEQUENCE</scope>
    <source>
        <strain evidence="11">NBRC 32176</strain>
    </source>
</reference>
<keyword evidence="4 8" id="KW-1133">Transmembrane helix</keyword>
<dbReference type="PANTHER" id="PTHR10877">
    <property type="entry name" value="POLYCYSTIN FAMILY MEMBER"/>
    <property type="match status" value="1"/>
</dbReference>
<evidence type="ECO:0000313" key="11">
    <source>
        <dbReference type="EMBL" id="GMF21847.1"/>
    </source>
</evidence>
<dbReference type="GO" id="GO:0050982">
    <property type="term" value="P:detection of mechanical stimulus"/>
    <property type="evidence" value="ECO:0007669"/>
    <property type="project" value="TreeGrafter"/>
</dbReference>